<reference evidence="3 4" key="1">
    <citation type="submission" date="2020-03" db="EMBL/GenBank/DDBJ databases">
        <title>Genomic Encyclopedia of Type Strains, Phase IV (KMG-IV): sequencing the most valuable type-strain genomes for metagenomic binning, comparative biology and taxonomic classification.</title>
        <authorList>
            <person name="Goeker M."/>
        </authorList>
    </citation>
    <scope>NUCLEOTIDE SEQUENCE [LARGE SCALE GENOMIC DNA]</scope>
    <source>
        <strain evidence="3 4">DSM 27651</strain>
    </source>
</reference>
<organism evidence="3 4">
    <name type="scientific">Sphingomonas jejuensis</name>
    <dbReference type="NCBI Taxonomy" id="904715"/>
    <lineage>
        <taxon>Bacteria</taxon>
        <taxon>Pseudomonadati</taxon>
        <taxon>Pseudomonadota</taxon>
        <taxon>Alphaproteobacteria</taxon>
        <taxon>Sphingomonadales</taxon>
        <taxon>Sphingomonadaceae</taxon>
        <taxon>Sphingomonas</taxon>
    </lineage>
</organism>
<gene>
    <name evidence="3" type="ORF">GGR88_000691</name>
</gene>
<evidence type="ECO:0000313" key="4">
    <source>
        <dbReference type="Proteomes" id="UP000734218"/>
    </source>
</evidence>
<protein>
    <recommendedName>
        <fullName evidence="2">DUF2062 domain-containing protein</fullName>
    </recommendedName>
</protein>
<evidence type="ECO:0000313" key="3">
    <source>
        <dbReference type="EMBL" id="NJC33217.1"/>
    </source>
</evidence>
<dbReference type="InterPro" id="IPR018639">
    <property type="entry name" value="DUF2062"/>
</dbReference>
<feature type="transmembrane region" description="Helical" evidence="1">
    <location>
        <begin position="52"/>
        <end position="77"/>
    </location>
</feature>
<keyword evidence="4" id="KW-1185">Reference proteome</keyword>
<name>A0ABX0XK28_9SPHN</name>
<dbReference type="PANTHER" id="PTHR40547:SF1">
    <property type="entry name" value="SLL0298 PROTEIN"/>
    <property type="match status" value="1"/>
</dbReference>
<comment type="caution">
    <text evidence="3">The sequence shown here is derived from an EMBL/GenBank/DDBJ whole genome shotgun (WGS) entry which is preliminary data.</text>
</comment>
<keyword evidence="1" id="KW-1133">Transmembrane helix</keyword>
<feature type="domain" description="DUF2062" evidence="2">
    <location>
        <begin position="29"/>
        <end position="179"/>
    </location>
</feature>
<dbReference type="RefSeq" id="WP_342449706.1">
    <property type="nucleotide sequence ID" value="NZ_JAATJE010000001.1"/>
</dbReference>
<evidence type="ECO:0000256" key="1">
    <source>
        <dbReference type="SAM" id="Phobius"/>
    </source>
</evidence>
<sequence length="190" mass="21178">MAKQKTWLVDTIRRNMPRREDLESNRLVRPIAHLVLRPALWRFTRRSVPRGAAVGMAVGIIMLIPFTQFVAAALLCLPCRGNIPVAVAMTLLTNPVTTPLLIVGSLWVGGRLFGLPAEPSTVMRMIREHAAIAEWWSWLWSSAAPALIAGLLVIGVVAAIVTYIVVDVGWRLWIRRKWRARGHGPIPELT</sequence>
<feature type="transmembrane region" description="Helical" evidence="1">
    <location>
        <begin position="84"/>
        <end position="108"/>
    </location>
</feature>
<dbReference type="Proteomes" id="UP000734218">
    <property type="component" value="Unassembled WGS sequence"/>
</dbReference>
<dbReference type="PANTHER" id="PTHR40547">
    <property type="entry name" value="SLL0298 PROTEIN"/>
    <property type="match status" value="1"/>
</dbReference>
<dbReference type="EMBL" id="JAATJE010000001">
    <property type="protein sequence ID" value="NJC33217.1"/>
    <property type="molecule type" value="Genomic_DNA"/>
</dbReference>
<evidence type="ECO:0000259" key="2">
    <source>
        <dbReference type="Pfam" id="PF09835"/>
    </source>
</evidence>
<feature type="transmembrane region" description="Helical" evidence="1">
    <location>
        <begin position="146"/>
        <end position="170"/>
    </location>
</feature>
<proteinExistence type="predicted"/>
<keyword evidence="1" id="KW-0472">Membrane</keyword>
<dbReference type="Pfam" id="PF09835">
    <property type="entry name" value="DUF2062"/>
    <property type="match status" value="1"/>
</dbReference>
<keyword evidence="1" id="KW-0812">Transmembrane</keyword>
<accession>A0ABX0XK28</accession>